<dbReference type="SUPFAM" id="SSF47807">
    <property type="entry name" value="5' to 3' exonuclease, C-terminal subdomain"/>
    <property type="match status" value="1"/>
</dbReference>
<dbReference type="InterPro" id="IPR029060">
    <property type="entry name" value="PIN-like_dom_sf"/>
</dbReference>
<dbReference type="PANTHER" id="PTHR42646:SF2">
    <property type="entry name" value="5'-3' EXONUCLEASE FAMILY PROTEIN"/>
    <property type="match status" value="1"/>
</dbReference>
<dbReference type="InterPro" id="IPR038969">
    <property type="entry name" value="FEN"/>
</dbReference>
<sequence length="294" mass="32954">MTARIGVALDMDFLIFSALSASENEVDWGDDVWSLECDHKKARSILAGTIKTILSDIERALKKGNKKPFELIPLCIVSGSDNWRKEVLETYKANRKGKRKPVGYPAFVEACMQYYGPERAFKWDGVEGDDVCGILSTKPDLAGCDRVVTVSCDKDFKTVPGMFLHLTTGEFLRVTEEQANDWHMYQTLMGDTTDGYTGIPGLGPESARQFLDAPQFFYPATKVMKSGPRKGLEVEFWAAREPEGETLWECMVSLAKSKGMTEGELLVQAQVARILRASDWDFENSKPILWQPQS</sequence>
<dbReference type="Proteomes" id="UP000681155">
    <property type="component" value="Chromosome"/>
</dbReference>
<proteinExistence type="predicted"/>
<dbReference type="Gene3D" id="3.40.50.1010">
    <property type="entry name" value="5'-nuclease"/>
    <property type="match status" value="1"/>
</dbReference>
<evidence type="ECO:0000313" key="2">
    <source>
        <dbReference type="Proteomes" id="UP000681155"/>
    </source>
</evidence>
<evidence type="ECO:0008006" key="3">
    <source>
        <dbReference type="Google" id="ProtNLM"/>
    </source>
</evidence>
<dbReference type="RefSeq" id="WP_214377290.1">
    <property type="nucleotide sequence ID" value="NZ_CP075566.1"/>
</dbReference>
<dbReference type="InterPro" id="IPR036279">
    <property type="entry name" value="5-3_exonuclease_C_sf"/>
</dbReference>
<organism evidence="1 2">
    <name type="scientific">Pseudomonas hormoni</name>
    <dbReference type="NCBI Taxonomy" id="3093767"/>
    <lineage>
        <taxon>Bacteria</taxon>
        <taxon>Pseudomonadati</taxon>
        <taxon>Pseudomonadota</taxon>
        <taxon>Gammaproteobacteria</taxon>
        <taxon>Pseudomonadales</taxon>
        <taxon>Pseudomonadaceae</taxon>
        <taxon>Pseudomonas</taxon>
    </lineage>
</organism>
<dbReference type="SUPFAM" id="SSF88723">
    <property type="entry name" value="PIN domain-like"/>
    <property type="match status" value="1"/>
</dbReference>
<dbReference type="Gene3D" id="1.10.150.20">
    <property type="entry name" value="5' to 3' exonuclease, C-terminal subdomain"/>
    <property type="match status" value="1"/>
</dbReference>
<accession>A0ABX8ET81</accession>
<reference evidence="1 2" key="1">
    <citation type="submission" date="2021-05" db="EMBL/GenBank/DDBJ databases">
        <title>Complete genome of the cytokinin-producing biocontrol strain Pseudomonas fluorescens G20-18.</title>
        <authorList>
            <person name="Nielsen T.K."/>
            <person name="Mekureyaw M.F."/>
            <person name="Hansen L.H."/>
            <person name="Nicolaisen M.H."/>
            <person name="Roitsch T.G."/>
            <person name="Hennessy R.C."/>
        </authorList>
    </citation>
    <scope>NUCLEOTIDE SEQUENCE [LARGE SCALE GENOMIC DNA]</scope>
    <source>
        <strain evidence="1 2">G20-18</strain>
    </source>
</reference>
<evidence type="ECO:0000313" key="1">
    <source>
        <dbReference type="EMBL" id="QVW21428.1"/>
    </source>
</evidence>
<keyword evidence="2" id="KW-1185">Reference proteome</keyword>
<dbReference type="PANTHER" id="PTHR42646">
    <property type="entry name" value="FLAP ENDONUCLEASE XNI"/>
    <property type="match status" value="1"/>
</dbReference>
<dbReference type="EMBL" id="CP075566">
    <property type="protein sequence ID" value="QVW21428.1"/>
    <property type="molecule type" value="Genomic_DNA"/>
</dbReference>
<gene>
    <name evidence="1" type="ORF">KJF94_16065</name>
</gene>
<protein>
    <recommendedName>
        <fullName evidence="3">Exonuclease</fullName>
    </recommendedName>
</protein>
<name>A0ABX8ET81_9PSED</name>